<proteinExistence type="predicted"/>
<accession>A0A9P8IHE7</accession>
<name>A0A9P8IHE7_9PEZI</name>
<dbReference type="EMBL" id="JAGHQL010000013">
    <property type="protein sequence ID" value="KAH0544838.1"/>
    <property type="molecule type" value="Genomic_DNA"/>
</dbReference>
<dbReference type="Proteomes" id="UP000698800">
    <property type="component" value="Unassembled WGS sequence"/>
</dbReference>
<evidence type="ECO:0000313" key="2">
    <source>
        <dbReference type="Proteomes" id="UP000698800"/>
    </source>
</evidence>
<gene>
    <name evidence="1" type="ORF">FGG08_001067</name>
</gene>
<sequence>MILERFDAVIFLGDNMVRSIYSAFNILLRENVALGALKQWEMSNTERSGCRCDGQFTKGECVRFAVMGNEEVARHDGGRRHSSPYFCDRKYTSRILSSYVYGITSERFTPETSISFPTTGTCHTYHSLATSPSPPSVPGTLKTLINSLPQTYKPIPVIHSISLGAYLSYQTATSSMDEWLSFSTTLNRNLPFLWLGPAAAGHLKPPALILGEGNNAVWHFNIEMGKEARARGMEGLGMYNATLQASSWDGTGYGGRVALMQAMMVSFDSD</sequence>
<reference evidence="1" key="1">
    <citation type="submission" date="2021-03" db="EMBL/GenBank/DDBJ databases">
        <title>Comparative genomics and phylogenomic investigation of the class Geoglossomycetes provide insights into ecological specialization and systematics.</title>
        <authorList>
            <person name="Melie T."/>
            <person name="Pirro S."/>
            <person name="Miller A.N."/>
            <person name="Quandt A."/>
        </authorList>
    </citation>
    <scope>NUCLEOTIDE SEQUENCE</scope>
    <source>
        <strain evidence="1">GBOQ0MN5Z8</strain>
    </source>
</reference>
<protein>
    <submittedName>
        <fullName evidence="1">Uncharacterized protein</fullName>
    </submittedName>
</protein>
<organism evidence="1 2">
    <name type="scientific">Glutinoglossum americanum</name>
    <dbReference type="NCBI Taxonomy" id="1670608"/>
    <lineage>
        <taxon>Eukaryota</taxon>
        <taxon>Fungi</taxon>
        <taxon>Dikarya</taxon>
        <taxon>Ascomycota</taxon>
        <taxon>Pezizomycotina</taxon>
        <taxon>Geoglossomycetes</taxon>
        <taxon>Geoglossales</taxon>
        <taxon>Geoglossaceae</taxon>
        <taxon>Glutinoglossum</taxon>
    </lineage>
</organism>
<evidence type="ECO:0000313" key="1">
    <source>
        <dbReference type="EMBL" id="KAH0544838.1"/>
    </source>
</evidence>
<keyword evidence="2" id="KW-1185">Reference proteome</keyword>
<dbReference type="OrthoDB" id="5373426at2759"/>
<dbReference type="AlphaFoldDB" id="A0A9P8IHE7"/>
<comment type="caution">
    <text evidence="1">The sequence shown here is derived from an EMBL/GenBank/DDBJ whole genome shotgun (WGS) entry which is preliminary data.</text>
</comment>